<proteinExistence type="predicted"/>
<dbReference type="EMBL" id="JACHGW010000001">
    <property type="protein sequence ID" value="MBB6048647.1"/>
    <property type="molecule type" value="Genomic_DNA"/>
</dbReference>
<keyword evidence="4" id="KW-1185">Reference proteome</keyword>
<dbReference type="Pfam" id="PF07589">
    <property type="entry name" value="PEP-CTERM"/>
    <property type="match status" value="1"/>
</dbReference>
<organism evidence="3 4">
    <name type="scientific">Armatimonas rosea</name>
    <dbReference type="NCBI Taxonomy" id="685828"/>
    <lineage>
        <taxon>Bacteria</taxon>
        <taxon>Bacillati</taxon>
        <taxon>Armatimonadota</taxon>
        <taxon>Armatimonadia</taxon>
        <taxon>Armatimonadales</taxon>
        <taxon>Armatimonadaceae</taxon>
        <taxon>Armatimonas</taxon>
    </lineage>
</organism>
<dbReference type="NCBIfam" id="TIGR02595">
    <property type="entry name" value="PEP_CTERM"/>
    <property type="match status" value="1"/>
</dbReference>
<feature type="chain" id="PRO_5031523626" description="Ice-binding protein C-terminal domain-containing protein" evidence="1">
    <location>
        <begin position="24"/>
        <end position="241"/>
    </location>
</feature>
<dbReference type="RefSeq" id="WP_184192283.1">
    <property type="nucleotide sequence ID" value="NZ_JACHGW010000001.1"/>
</dbReference>
<name>A0A7W9W5K1_ARMRO</name>
<protein>
    <recommendedName>
        <fullName evidence="2">Ice-binding protein C-terminal domain-containing protein</fullName>
    </recommendedName>
</protein>
<evidence type="ECO:0000259" key="2">
    <source>
        <dbReference type="Pfam" id="PF07589"/>
    </source>
</evidence>
<dbReference type="AlphaFoldDB" id="A0A7W9W5K1"/>
<evidence type="ECO:0000256" key="1">
    <source>
        <dbReference type="SAM" id="SignalP"/>
    </source>
</evidence>
<evidence type="ECO:0000313" key="4">
    <source>
        <dbReference type="Proteomes" id="UP000520814"/>
    </source>
</evidence>
<feature type="signal peptide" evidence="1">
    <location>
        <begin position="1"/>
        <end position="23"/>
    </location>
</feature>
<reference evidence="3 4" key="1">
    <citation type="submission" date="2020-08" db="EMBL/GenBank/DDBJ databases">
        <title>Genomic Encyclopedia of Type Strains, Phase IV (KMG-IV): sequencing the most valuable type-strain genomes for metagenomic binning, comparative biology and taxonomic classification.</title>
        <authorList>
            <person name="Goeker M."/>
        </authorList>
    </citation>
    <scope>NUCLEOTIDE SEQUENCE [LARGE SCALE GENOMIC DNA]</scope>
    <source>
        <strain evidence="3 4">DSM 23562</strain>
    </source>
</reference>
<gene>
    <name evidence="3" type="ORF">HNQ39_000409</name>
</gene>
<evidence type="ECO:0000313" key="3">
    <source>
        <dbReference type="EMBL" id="MBB6048647.1"/>
    </source>
</evidence>
<sequence length="241" mass="25262">MKKRIFGLLLLSLVPTLPAAADAGWDGIIGSEWNGITPVQVTYDPGAPLGNFGAPGPTNHNTGYEIFTRRDSSFVYVALRTTGPTDSQGLVFSNLGFALRYGAGPFGTSESTIGFEVTNDRASKGVVSFPDNASDLIRQGVVTGTAADPDVIEAAFHWSIFLQNALGVTGYGLPPGETVAGLRLFRSQSFGYSVAGGPTYGETGLGFLTLPPVLTSAPEPSTLSLLAFAGVGALVFRRRLR</sequence>
<dbReference type="InterPro" id="IPR013424">
    <property type="entry name" value="Ice-binding_C"/>
</dbReference>
<comment type="caution">
    <text evidence="3">The sequence shown here is derived from an EMBL/GenBank/DDBJ whole genome shotgun (WGS) entry which is preliminary data.</text>
</comment>
<accession>A0A7W9W5K1</accession>
<feature type="domain" description="Ice-binding protein C-terminal" evidence="2">
    <location>
        <begin position="217"/>
        <end position="239"/>
    </location>
</feature>
<keyword evidence="1" id="KW-0732">Signal</keyword>
<dbReference type="Proteomes" id="UP000520814">
    <property type="component" value="Unassembled WGS sequence"/>
</dbReference>